<dbReference type="PROSITE" id="PS50928">
    <property type="entry name" value="ABC_TM1"/>
    <property type="match status" value="1"/>
</dbReference>
<keyword evidence="6 7" id="KW-0472">Membrane</keyword>
<dbReference type="SUPFAM" id="SSF161098">
    <property type="entry name" value="MetI-like"/>
    <property type="match status" value="1"/>
</dbReference>
<organism evidence="9 10">
    <name type="scientific">Paenibacillus hunanensis</name>
    <dbReference type="NCBI Taxonomy" id="539262"/>
    <lineage>
        <taxon>Bacteria</taxon>
        <taxon>Bacillati</taxon>
        <taxon>Bacillota</taxon>
        <taxon>Bacilli</taxon>
        <taxon>Bacillales</taxon>
        <taxon>Paenibacillaceae</taxon>
        <taxon>Paenibacillus</taxon>
    </lineage>
</organism>
<sequence length="293" mass="32855">MLIQNSPFDRFMLVCMKLFLLLAVLVVVVPFGYIIVASFMDPTVLLNRGLSFHPGDWSLEGYRKILSNEAMIRGFFNSVWYAAAFSIITVLVSIGAGYALADDSLVGRRTVMTMLIITLFFGGGLIPTYLLIRELGMLNTPWALLIPGAVNVWNIILARTFFKGISRELKEAANVDGASDRIIFTRIVLPLSKPIMFVLALYAFVGQWNSYFDAMIYLEDSKLFPLQLVLRSILIQNQAAPGMIGDQQAMAELKRLSEMIKYSSIVISSLPLIVMYPFFQKYFEKGVMVGSLK</sequence>
<feature type="transmembrane region" description="Helical" evidence="7">
    <location>
        <begin position="183"/>
        <end position="205"/>
    </location>
</feature>
<evidence type="ECO:0000256" key="1">
    <source>
        <dbReference type="ARBA" id="ARBA00004651"/>
    </source>
</evidence>
<dbReference type="InterPro" id="IPR035906">
    <property type="entry name" value="MetI-like_sf"/>
</dbReference>
<proteinExistence type="inferred from homology"/>
<comment type="subcellular location">
    <subcellularLocation>
        <location evidence="1 7">Cell membrane</location>
        <topology evidence="1 7">Multi-pass membrane protein</topology>
    </subcellularLocation>
</comment>
<evidence type="ECO:0000256" key="5">
    <source>
        <dbReference type="ARBA" id="ARBA00022989"/>
    </source>
</evidence>
<dbReference type="RefSeq" id="WP_188776909.1">
    <property type="nucleotide sequence ID" value="NZ_BMMB01000008.1"/>
</dbReference>
<accession>A0ABU1IX19</accession>
<feature type="domain" description="ABC transmembrane type-1" evidence="8">
    <location>
        <begin position="75"/>
        <end position="278"/>
    </location>
</feature>
<evidence type="ECO:0000313" key="9">
    <source>
        <dbReference type="EMBL" id="MDR6243709.1"/>
    </source>
</evidence>
<comment type="caution">
    <text evidence="9">The sequence shown here is derived from an EMBL/GenBank/DDBJ whole genome shotgun (WGS) entry which is preliminary data.</text>
</comment>
<evidence type="ECO:0000259" key="8">
    <source>
        <dbReference type="PROSITE" id="PS50928"/>
    </source>
</evidence>
<evidence type="ECO:0000256" key="2">
    <source>
        <dbReference type="ARBA" id="ARBA00022448"/>
    </source>
</evidence>
<dbReference type="Proteomes" id="UP001185028">
    <property type="component" value="Unassembled WGS sequence"/>
</dbReference>
<dbReference type="CDD" id="cd06261">
    <property type="entry name" value="TM_PBP2"/>
    <property type="match status" value="1"/>
</dbReference>
<keyword evidence="10" id="KW-1185">Reference proteome</keyword>
<keyword evidence="3" id="KW-1003">Cell membrane</keyword>
<dbReference type="PANTHER" id="PTHR43744:SF9">
    <property type="entry name" value="POLYGALACTURONAN_RHAMNOGALACTURONAN TRANSPORT SYSTEM PERMEASE PROTEIN YTCP"/>
    <property type="match status" value="1"/>
</dbReference>
<evidence type="ECO:0000313" key="10">
    <source>
        <dbReference type="Proteomes" id="UP001185028"/>
    </source>
</evidence>
<feature type="transmembrane region" description="Helical" evidence="7">
    <location>
        <begin position="113"/>
        <end position="132"/>
    </location>
</feature>
<keyword evidence="5 7" id="KW-1133">Transmembrane helix</keyword>
<reference evidence="9 10" key="1">
    <citation type="submission" date="2023-07" db="EMBL/GenBank/DDBJ databases">
        <title>Genomic Encyclopedia of Type Strains, Phase IV (KMG-IV): sequencing the most valuable type-strain genomes for metagenomic binning, comparative biology and taxonomic classification.</title>
        <authorList>
            <person name="Goeker M."/>
        </authorList>
    </citation>
    <scope>NUCLEOTIDE SEQUENCE [LARGE SCALE GENOMIC DNA]</scope>
    <source>
        <strain evidence="9 10">DSM 22170</strain>
    </source>
</reference>
<dbReference type="PANTHER" id="PTHR43744">
    <property type="entry name" value="ABC TRANSPORTER PERMEASE PROTEIN MG189-RELATED-RELATED"/>
    <property type="match status" value="1"/>
</dbReference>
<protein>
    <submittedName>
        <fullName evidence="9">Aldouronate transport system permease protein</fullName>
    </submittedName>
</protein>
<evidence type="ECO:0000256" key="3">
    <source>
        <dbReference type="ARBA" id="ARBA00022475"/>
    </source>
</evidence>
<dbReference type="Gene3D" id="1.10.3720.10">
    <property type="entry name" value="MetI-like"/>
    <property type="match status" value="1"/>
</dbReference>
<feature type="transmembrane region" description="Helical" evidence="7">
    <location>
        <begin position="79"/>
        <end position="101"/>
    </location>
</feature>
<dbReference type="InterPro" id="IPR000515">
    <property type="entry name" value="MetI-like"/>
</dbReference>
<keyword evidence="4 7" id="KW-0812">Transmembrane</keyword>
<feature type="transmembrane region" description="Helical" evidence="7">
    <location>
        <begin position="144"/>
        <end position="162"/>
    </location>
</feature>
<feature type="transmembrane region" description="Helical" evidence="7">
    <location>
        <begin position="12"/>
        <end position="36"/>
    </location>
</feature>
<evidence type="ECO:0000256" key="7">
    <source>
        <dbReference type="RuleBase" id="RU363032"/>
    </source>
</evidence>
<dbReference type="EMBL" id="JAVDQH010000005">
    <property type="protein sequence ID" value="MDR6243709.1"/>
    <property type="molecule type" value="Genomic_DNA"/>
</dbReference>
<evidence type="ECO:0000256" key="6">
    <source>
        <dbReference type="ARBA" id="ARBA00023136"/>
    </source>
</evidence>
<name>A0ABU1IX19_9BACL</name>
<feature type="transmembrane region" description="Helical" evidence="7">
    <location>
        <begin position="259"/>
        <end position="279"/>
    </location>
</feature>
<dbReference type="Pfam" id="PF00528">
    <property type="entry name" value="BPD_transp_1"/>
    <property type="match status" value="1"/>
</dbReference>
<evidence type="ECO:0000256" key="4">
    <source>
        <dbReference type="ARBA" id="ARBA00022692"/>
    </source>
</evidence>
<comment type="similarity">
    <text evidence="7">Belongs to the binding-protein-dependent transport system permease family.</text>
</comment>
<gene>
    <name evidence="9" type="ORF">JOC58_001602</name>
</gene>
<keyword evidence="2 7" id="KW-0813">Transport</keyword>